<dbReference type="HOGENOM" id="CLU_021917_1_1_1"/>
<keyword evidence="1" id="KW-0539">Nucleus</keyword>
<evidence type="ECO:0008006" key="5">
    <source>
        <dbReference type="Google" id="ProtNLM"/>
    </source>
</evidence>
<feature type="compositionally biased region" description="Polar residues" evidence="2">
    <location>
        <begin position="1"/>
        <end position="15"/>
    </location>
</feature>
<gene>
    <name evidence="3" type="ORF">GLAREA_02333</name>
</gene>
<reference evidence="3 4" key="1">
    <citation type="journal article" date="2013" name="BMC Genomics">
        <title>Genomics-driven discovery of the pneumocandin biosynthetic gene cluster in the fungus Glarea lozoyensis.</title>
        <authorList>
            <person name="Chen L."/>
            <person name="Yue Q."/>
            <person name="Zhang X."/>
            <person name="Xiang M."/>
            <person name="Wang C."/>
            <person name="Li S."/>
            <person name="Che Y."/>
            <person name="Ortiz-Lopez F.J."/>
            <person name="Bills G.F."/>
            <person name="Liu X."/>
            <person name="An Z."/>
        </authorList>
    </citation>
    <scope>NUCLEOTIDE SEQUENCE [LARGE SCALE GENOMIC DNA]</scope>
    <source>
        <strain evidence="4">ATCC 20868 / MF5171</strain>
    </source>
</reference>
<keyword evidence="4" id="KW-1185">Reference proteome</keyword>
<feature type="region of interest" description="Disordered" evidence="2">
    <location>
        <begin position="1"/>
        <end position="45"/>
    </location>
</feature>
<dbReference type="GO" id="GO:0008270">
    <property type="term" value="F:zinc ion binding"/>
    <property type="evidence" value="ECO:0007669"/>
    <property type="project" value="InterPro"/>
</dbReference>
<dbReference type="eggNOG" id="ENOG502SIM3">
    <property type="taxonomic scope" value="Eukaryota"/>
</dbReference>
<dbReference type="InterPro" id="IPR001138">
    <property type="entry name" value="Zn2Cys6_DnaBD"/>
</dbReference>
<dbReference type="CDD" id="cd00067">
    <property type="entry name" value="GAL4"/>
    <property type="match status" value="1"/>
</dbReference>
<evidence type="ECO:0000313" key="4">
    <source>
        <dbReference type="Proteomes" id="UP000016922"/>
    </source>
</evidence>
<evidence type="ECO:0000256" key="1">
    <source>
        <dbReference type="ARBA" id="ARBA00023242"/>
    </source>
</evidence>
<dbReference type="OrthoDB" id="5422841at2759"/>
<dbReference type="AlphaFoldDB" id="S3CKY9"/>
<accession>S3CKY9</accession>
<dbReference type="GeneID" id="19461390"/>
<dbReference type="RefSeq" id="XP_008085610.1">
    <property type="nucleotide sequence ID" value="XM_008087419.1"/>
</dbReference>
<dbReference type="KEGG" id="glz:GLAREA_02333"/>
<dbReference type="EMBL" id="KE145370">
    <property type="protein sequence ID" value="EPE26420.1"/>
    <property type="molecule type" value="Genomic_DNA"/>
</dbReference>
<dbReference type="STRING" id="1116229.S3CKY9"/>
<protein>
    <recommendedName>
        <fullName evidence="5">Zn(2)-C6 fungal-type domain-containing protein</fullName>
    </recommendedName>
</protein>
<name>S3CKY9_GLAL2</name>
<proteinExistence type="predicted"/>
<dbReference type="OMA" id="MPAIIHL"/>
<dbReference type="GO" id="GO:0000981">
    <property type="term" value="F:DNA-binding transcription factor activity, RNA polymerase II-specific"/>
    <property type="evidence" value="ECO:0007669"/>
    <property type="project" value="InterPro"/>
</dbReference>
<dbReference type="Proteomes" id="UP000016922">
    <property type="component" value="Unassembled WGS sequence"/>
</dbReference>
<sequence length="449" mass="49363">MESSTARLESPQVQETPGLKRKRSPINDEPSAVRQGHPPPPAGMVTPINYLVRARPQKLGLIEGDAETFGDVLEMIDSYEGVLNRHESLAANLGAKLVGPLLLKSFNKLFDGPIRVIQPAAALEQSIGWHDIVTYARASPQEFKLGEYSPGVMSCRIWVKGVEVEIYEDDFRVIMSGAPERVIPTQPIPEDELAELATLNILEGRLAILIKKADAVASKARQLNYHLKGRKTGVISRKAAEQQPQVMPEPLQENRPFSPQPYPNMTPRPPVFTNGDSTKIQQRLLEQYLSTTHSQPRPKPLRGTTETTNTQPIFIPTTESRRLSHPLTSSDDGIEGQYRLLMAAKMEKLARGDPIYPPCDRCRRLGFDCTKNLTACSACTKKHAKCAWKEIREGELGQVATGRAENGFVVVENGDPGLRVGEERRFEGLGGDHATLAKIASAAAAAGSR</sequence>
<evidence type="ECO:0000313" key="3">
    <source>
        <dbReference type="EMBL" id="EPE26420.1"/>
    </source>
</evidence>
<organism evidence="3 4">
    <name type="scientific">Glarea lozoyensis (strain ATCC 20868 / MF5171)</name>
    <dbReference type="NCBI Taxonomy" id="1116229"/>
    <lineage>
        <taxon>Eukaryota</taxon>
        <taxon>Fungi</taxon>
        <taxon>Dikarya</taxon>
        <taxon>Ascomycota</taxon>
        <taxon>Pezizomycotina</taxon>
        <taxon>Leotiomycetes</taxon>
        <taxon>Helotiales</taxon>
        <taxon>Helotiaceae</taxon>
        <taxon>Glarea</taxon>
    </lineage>
</organism>
<evidence type="ECO:0000256" key="2">
    <source>
        <dbReference type="SAM" id="MobiDB-lite"/>
    </source>
</evidence>